<dbReference type="Pfam" id="PF13607">
    <property type="entry name" value="Succ_CoA_lig"/>
    <property type="match status" value="1"/>
</dbReference>
<sequence length="712" mass="75940">MLVPQLLNPKSIAVIGASNDTCKPGGKVLQNLLAHQYQGQLYAVNPREQQVQGVACYPSCEFLPDVDLAIIAVAANYVESALQTLAFQKSCKAFIVFSAGFSETCADGKALEARCAQIVNSVGGTLIGPNCIGVITAAYKGVFAGPIPAYNSMDCDCVSASGATMAYLLEAAIPRGLKFRDIFSVGNSAQVGVEEVLQYWDETFDPQHSSRIKLLYMEQIKEPQRFLKHAASLVNKGCRIAAIKAGNTEAGSRAVSSHTGALAGSDAAVSSLFRKAGVIRCYSRIELVYVAAIFSIQPLKGNRIAVITHAGGPGVMLTDILVKGGMQVPQLTGAKAEALLSKLHPGSSVANPIDFLATGNATQLGQILDAVENDFEEIDGSVVVFGTTGMWRVDDVYMVLHEKMKTCSKPIFPILPSAIQAAEELSRFHAMGHINFTDEVSFGYVLSRVNKLQPPYTCPTLPEVNTAKVRQVIQQAQEGYLPPDKVFDLLNAAGINTVKQHTATTLEEALDHASAIGYPLVMKVSGPVHKSDLGGVVVGIKYRTELEKTFGRLMQLEGADGVILQQQLSGTEVYLGAKAEDGYGHQVLCGLGGIFVEVFKDVSAALAPVGSEEARKMIRRLKSYPIIKGTRGKAGINEELLVEAIMKLSTLLEAAPEISEMDINPLMGTPGALVAVDARISVCKPERSIIDAPVQSIFVNPKSAAILSSQTA</sequence>
<keyword evidence="1" id="KW-0067">ATP-binding</keyword>
<gene>
    <name evidence="3" type="ORF">H8S84_18510</name>
</gene>
<dbReference type="AlphaFoldDB" id="A0A923NAV8"/>
<dbReference type="InterPro" id="IPR032875">
    <property type="entry name" value="Succ_CoA_lig_flav_dom"/>
</dbReference>
<dbReference type="SUPFAM" id="SSF56059">
    <property type="entry name" value="Glutathione synthetase ATP-binding domain-like"/>
    <property type="match status" value="1"/>
</dbReference>
<dbReference type="Proteomes" id="UP000603640">
    <property type="component" value="Unassembled WGS sequence"/>
</dbReference>
<dbReference type="PANTHER" id="PTHR42793:SF1">
    <property type="entry name" value="PEPTIDYL-LYSINE N-ACETYLTRANSFERASE PATZ"/>
    <property type="match status" value="1"/>
</dbReference>
<dbReference type="RefSeq" id="WP_187068878.1">
    <property type="nucleotide sequence ID" value="NZ_JACRVF010000007.1"/>
</dbReference>
<name>A0A923NAV8_9BACT</name>
<comment type="caution">
    <text evidence="3">The sequence shown here is derived from an EMBL/GenBank/DDBJ whole genome shotgun (WGS) entry which is preliminary data.</text>
</comment>
<dbReference type="InterPro" id="IPR013815">
    <property type="entry name" value="ATP_grasp_subdomain_1"/>
</dbReference>
<keyword evidence="3" id="KW-0436">Ligase</keyword>
<dbReference type="InterPro" id="IPR011761">
    <property type="entry name" value="ATP-grasp"/>
</dbReference>
<keyword evidence="4" id="KW-1185">Reference proteome</keyword>
<dbReference type="EMBL" id="JACRVF010000007">
    <property type="protein sequence ID" value="MBC5994844.1"/>
    <property type="molecule type" value="Genomic_DNA"/>
</dbReference>
<dbReference type="Pfam" id="PF13549">
    <property type="entry name" value="ATP-grasp_5"/>
    <property type="match status" value="1"/>
</dbReference>
<evidence type="ECO:0000313" key="3">
    <source>
        <dbReference type="EMBL" id="MBC5994844.1"/>
    </source>
</evidence>
<protein>
    <submittedName>
        <fullName evidence="3">Acetate--CoA ligase family protein</fullName>
    </submittedName>
</protein>
<dbReference type="InterPro" id="IPR003781">
    <property type="entry name" value="CoA-bd"/>
</dbReference>
<organism evidence="3 4">
    <name type="scientific">Pontibacter cellulosilyticus</name>
    <dbReference type="NCBI Taxonomy" id="1720253"/>
    <lineage>
        <taxon>Bacteria</taxon>
        <taxon>Pseudomonadati</taxon>
        <taxon>Bacteroidota</taxon>
        <taxon>Cytophagia</taxon>
        <taxon>Cytophagales</taxon>
        <taxon>Hymenobacteraceae</taxon>
        <taxon>Pontibacter</taxon>
    </lineage>
</organism>
<proteinExistence type="predicted"/>
<feature type="domain" description="ATP-grasp" evidence="2">
    <location>
        <begin position="487"/>
        <end position="691"/>
    </location>
</feature>
<keyword evidence="1" id="KW-0547">Nucleotide-binding</keyword>
<dbReference type="GO" id="GO:0016874">
    <property type="term" value="F:ligase activity"/>
    <property type="evidence" value="ECO:0007669"/>
    <property type="project" value="UniProtKB-KW"/>
</dbReference>
<dbReference type="SUPFAM" id="SSF51735">
    <property type="entry name" value="NAD(P)-binding Rossmann-fold domains"/>
    <property type="match status" value="1"/>
</dbReference>
<dbReference type="Gene3D" id="3.40.50.720">
    <property type="entry name" value="NAD(P)-binding Rossmann-like Domain"/>
    <property type="match status" value="1"/>
</dbReference>
<dbReference type="InterPro" id="IPR016102">
    <property type="entry name" value="Succinyl-CoA_synth-like"/>
</dbReference>
<dbReference type="PROSITE" id="PS50975">
    <property type="entry name" value="ATP_GRASP"/>
    <property type="match status" value="1"/>
</dbReference>
<evidence type="ECO:0000259" key="2">
    <source>
        <dbReference type="PROSITE" id="PS50975"/>
    </source>
</evidence>
<dbReference type="SMART" id="SM00881">
    <property type="entry name" value="CoA_binding"/>
    <property type="match status" value="1"/>
</dbReference>
<dbReference type="Gene3D" id="3.30.1490.20">
    <property type="entry name" value="ATP-grasp fold, A domain"/>
    <property type="match status" value="1"/>
</dbReference>
<reference evidence="3" key="1">
    <citation type="submission" date="2020-08" db="EMBL/GenBank/DDBJ databases">
        <title>Pontibacter sp. SD6 16S ribosomal RNA gene Genome sequencing and assembly.</title>
        <authorList>
            <person name="Kang M."/>
        </authorList>
    </citation>
    <scope>NUCLEOTIDE SEQUENCE</scope>
    <source>
        <strain evidence="3">SD6</strain>
    </source>
</reference>
<dbReference type="InterPro" id="IPR036291">
    <property type="entry name" value="NAD(P)-bd_dom_sf"/>
</dbReference>
<dbReference type="GO" id="GO:0005524">
    <property type="term" value="F:ATP binding"/>
    <property type="evidence" value="ECO:0007669"/>
    <property type="project" value="UniProtKB-UniRule"/>
</dbReference>
<dbReference type="Pfam" id="PF13380">
    <property type="entry name" value="CoA_binding_2"/>
    <property type="match status" value="1"/>
</dbReference>
<dbReference type="PANTHER" id="PTHR42793">
    <property type="entry name" value="COA BINDING DOMAIN CONTAINING PROTEIN"/>
    <property type="match status" value="1"/>
</dbReference>
<accession>A0A923NAV8</accession>
<evidence type="ECO:0000313" key="4">
    <source>
        <dbReference type="Proteomes" id="UP000603640"/>
    </source>
</evidence>
<evidence type="ECO:0000256" key="1">
    <source>
        <dbReference type="PROSITE-ProRule" id="PRU00409"/>
    </source>
</evidence>
<dbReference type="Gene3D" id="3.40.50.261">
    <property type="entry name" value="Succinyl-CoA synthetase domains"/>
    <property type="match status" value="2"/>
</dbReference>
<dbReference type="GO" id="GO:0046872">
    <property type="term" value="F:metal ion binding"/>
    <property type="evidence" value="ECO:0007669"/>
    <property type="project" value="InterPro"/>
</dbReference>
<dbReference type="SUPFAM" id="SSF52210">
    <property type="entry name" value="Succinyl-CoA synthetase domains"/>
    <property type="match status" value="2"/>
</dbReference>
<dbReference type="Gene3D" id="3.30.470.20">
    <property type="entry name" value="ATP-grasp fold, B domain"/>
    <property type="match status" value="1"/>
</dbReference>